<gene>
    <name evidence="3" type="ORF">HS960_22155</name>
</gene>
<reference evidence="3 4" key="1">
    <citation type="journal article" date="2020" name="G3 (Bethesda)">
        <title>CeMbio - The Caenorhabditis elegans Microbiome Resource.</title>
        <authorList>
            <person name="Dirksen P."/>
            <person name="Assie A."/>
            <person name="Zimmermann J."/>
            <person name="Zhang F."/>
            <person name="Tietje A.M."/>
            <person name="Marsh S.A."/>
            <person name="Felix M.A."/>
            <person name="Shapira M."/>
            <person name="Kaleta C."/>
            <person name="Schulenburg H."/>
            <person name="Samuel B."/>
        </authorList>
    </citation>
    <scope>NUCLEOTIDE SEQUENCE [LARGE SCALE GENOMIC DNA]</scope>
    <source>
        <strain evidence="3 4">BIGb0170</strain>
    </source>
</reference>
<dbReference type="EMBL" id="CP058555">
    <property type="protein sequence ID" value="QMV70194.1"/>
    <property type="molecule type" value="Genomic_DNA"/>
</dbReference>
<evidence type="ECO:0000313" key="3">
    <source>
        <dbReference type="EMBL" id="QMV70194.1"/>
    </source>
</evidence>
<name>A0A7G5E869_9SPHI</name>
<dbReference type="Pfam" id="PF09992">
    <property type="entry name" value="NAGPA"/>
    <property type="match status" value="1"/>
</dbReference>
<dbReference type="PROSITE" id="PS51257">
    <property type="entry name" value="PROKAR_LIPOPROTEIN"/>
    <property type="match status" value="1"/>
</dbReference>
<dbReference type="GO" id="GO:0016798">
    <property type="term" value="F:hydrolase activity, acting on glycosyl bonds"/>
    <property type="evidence" value="ECO:0007669"/>
    <property type="project" value="UniProtKB-KW"/>
</dbReference>
<feature type="domain" description="Phosphodiester glycosidase" evidence="2">
    <location>
        <begin position="143"/>
        <end position="330"/>
    </location>
</feature>
<keyword evidence="3" id="KW-0326">Glycosidase</keyword>
<sequence length="333" mass="35393">MKDKKYRNRLCASVSFCLLLSLVSCKQRDDYPVFEQKEPVVTVPEVIPPDNEIGALAKKIMDKTDIIAIFKLDSTTTLADGIKRTHVRYMNKLNQAMSMQILEVDLSKTNISVTALSPFDDYLFTVQTLGDMAKYNEGRAGGKIIAAINGDVVTSSAPTGSFIFKSRQLKTTTTTATSDTRPFLGVKKDGSVFVGNKPSASSPMDSYNLNDLASLVSGGTWLLYKGAAVTSTVTTVQANTAVGLNAARNYLYAVVVDGGTNAFSVGITYNDLGKIMESIGSSDAFVTNGGAASVMVQRAESEGQSGFLSWKVVNSPVAVAGGPSANGIGFVLK</sequence>
<accession>A0A7G5E869</accession>
<keyword evidence="3" id="KW-0378">Hydrolase</keyword>
<feature type="signal peptide" evidence="1">
    <location>
        <begin position="1"/>
        <end position="26"/>
    </location>
</feature>
<evidence type="ECO:0000313" key="4">
    <source>
        <dbReference type="Proteomes" id="UP000515450"/>
    </source>
</evidence>
<dbReference type="RefSeq" id="WP_182330644.1">
    <property type="nucleotide sequence ID" value="NZ_CP058555.1"/>
</dbReference>
<proteinExistence type="predicted"/>
<protein>
    <submittedName>
        <fullName evidence="3">Phosphodiester glycosidase family protein</fullName>
    </submittedName>
</protein>
<evidence type="ECO:0000256" key="1">
    <source>
        <dbReference type="SAM" id="SignalP"/>
    </source>
</evidence>
<keyword evidence="4" id="KW-1185">Reference proteome</keyword>
<dbReference type="AlphaFoldDB" id="A0A7G5E869"/>
<evidence type="ECO:0000259" key="2">
    <source>
        <dbReference type="Pfam" id="PF09992"/>
    </source>
</evidence>
<keyword evidence="1" id="KW-0732">Signal</keyword>
<dbReference type="Proteomes" id="UP000515450">
    <property type="component" value="Chromosome"/>
</dbReference>
<organism evidence="3 4">
    <name type="scientific">Sphingobacterium paramultivorum</name>
    <dbReference type="NCBI Taxonomy" id="2886510"/>
    <lineage>
        <taxon>Bacteria</taxon>
        <taxon>Pseudomonadati</taxon>
        <taxon>Bacteroidota</taxon>
        <taxon>Sphingobacteriia</taxon>
        <taxon>Sphingobacteriales</taxon>
        <taxon>Sphingobacteriaceae</taxon>
        <taxon>Sphingobacterium</taxon>
    </lineage>
</organism>
<dbReference type="InterPro" id="IPR018711">
    <property type="entry name" value="NAGPA"/>
</dbReference>
<feature type="chain" id="PRO_5028853182" evidence="1">
    <location>
        <begin position="27"/>
        <end position="333"/>
    </location>
</feature>